<proteinExistence type="inferred from homology"/>
<dbReference type="KEGG" id="ela:UCREL1_11657"/>
<dbReference type="PANTHER" id="PTHR42748">
    <property type="entry name" value="NITROGEN METABOLITE REPRESSION PROTEIN NMRA FAMILY MEMBER"/>
    <property type="match status" value="1"/>
</dbReference>
<feature type="domain" description="NmrA-like" evidence="3">
    <location>
        <begin position="5"/>
        <end position="281"/>
    </location>
</feature>
<sequence length="308" mass="33891">MAIYLVTQATGQQSQLVITYLLEAGATVHAVVRDPQKIPPVLERPGITVFKGESNNFEAIFQAAQGCIGVFLNTFPIPGLEGQQAKTVVEACKKAGVETIVASTTMGTGNKAMWDNAETEECQLHDYFRSKAEVEDAVRGAGFKAYTILRPGFIDFDYLLPSAPHNYPELPVTGELVHSFDDGAGMVHTGGHDVGKYAVAAFQNPTKFGGQEIELGNELLTPEKARDILARVSGRNVRVRKRTTEEVEEAKVTLFTQRFQLWSNITNFGPIVTKVEEVQAKYGIPFTSLEESLQRDKNRLLQCLPSQI</sequence>
<accession>M7SB71</accession>
<dbReference type="AlphaFoldDB" id="M7SB71"/>
<dbReference type="InterPro" id="IPR036291">
    <property type="entry name" value="NAD(P)-bd_dom_sf"/>
</dbReference>
<dbReference type="OMA" id="MANTRDF"/>
<dbReference type="SUPFAM" id="SSF51735">
    <property type="entry name" value="NAD(P)-binding Rossmann-fold domains"/>
    <property type="match status" value="1"/>
</dbReference>
<reference evidence="5" key="1">
    <citation type="journal article" date="2013" name="Genome Announc.">
        <title>Draft genome sequence of the grapevine dieback fungus Eutypa lata UCR-EL1.</title>
        <authorList>
            <person name="Blanco-Ulate B."/>
            <person name="Rolshausen P.E."/>
            <person name="Cantu D."/>
        </authorList>
    </citation>
    <scope>NUCLEOTIDE SEQUENCE [LARGE SCALE GENOMIC DNA]</scope>
    <source>
        <strain evidence="5">UCR-EL1</strain>
    </source>
</reference>
<evidence type="ECO:0000313" key="4">
    <source>
        <dbReference type="EMBL" id="EMR61418.1"/>
    </source>
</evidence>
<dbReference type="EMBL" id="KB707622">
    <property type="protein sequence ID" value="EMR61418.1"/>
    <property type="molecule type" value="Genomic_DNA"/>
</dbReference>
<gene>
    <name evidence="4" type="ORF">UCREL1_11657</name>
</gene>
<dbReference type="eggNOG" id="ENOG502SN54">
    <property type="taxonomic scope" value="Eukaryota"/>
</dbReference>
<dbReference type="Proteomes" id="UP000012174">
    <property type="component" value="Unassembled WGS sequence"/>
</dbReference>
<protein>
    <submittedName>
        <fullName evidence="4">Putative family protein</fullName>
    </submittedName>
</protein>
<evidence type="ECO:0000313" key="5">
    <source>
        <dbReference type="Proteomes" id="UP000012174"/>
    </source>
</evidence>
<keyword evidence="5" id="KW-1185">Reference proteome</keyword>
<dbReference type="Gene3D" id="3.40.50.720">
    <property type="entry name" value="NAD(P)-binding Rossmann-like Domain"/>
    <property type="match status" value="1"/>
</dbReference>
<evidence type="ECO:0000256" key="2">
    <source>
        <dbReference type="ARBA" id="ARBA00022857"/>
    </source>
</evidence>
<comment type="similarity">
    <text evidence="1">Belongs to the NmrA-type oxidoreductase family.</text>
</comment>
<name>M7SB71_EUTLA</name>
<evidence type="ECO:0000259" key="3">
    <source>
        <dbReference type="Pfam" id="PF05368"/>
    </source>
</evidence>
<evidence type="ECO:0000256" key="1">
    <source>
        <dbReference type="ARBA" id="ARBA00006328"/>
    </source>
</evidence>
<dbReference type="InterPro" id="IPR051164">
    <property type="entry name" value="NmrA-like_oxidored"/>
</dbReference>
<dbReference type="HOGENOM" id="CLU_007383_8_4_1"/>
<organism evidence="4 5">
    <name type="scientific">Eutypa lata (strain UCR-EL1)</name>
    <name type="common">Grapevine dieback disease fungus</name>
    <name type="synonym">Eutypa armeniacae</name>
    <dbReference type="NCBI Taxonomy" id="1287681"/>
    <lineage>
        <taxon>Eukaryota</taxon>
        <taxon>Fungi</taxon>
        <taxon>Dikarya</taxon>
        <taxon>Ascomycota</taxon>
        <taxon>Pezizomycotina</taxon>
        <taxon>Sordariomycetes</taxon>
        <taxon>Xylariomycetidae</taxon>
        <taxon>Xylariales</taxon>
        <taxon>Diatrypaceae</taxon>
        <taxon>Eutypa</taxon>
    </lineage>
</organism>
<dbReference type="Pfam" id="PF05368">
    <property type="entry name" value="NmrA"/>
    <property type="match status" value="1"/>
</dbReference>
<keyword evidence="2" id="KW-0521">NADP</keyword>
<dbReference type="InterPro" id="IPR008030">
    <property type="entry name" value="NmrA-like"/>
</dbReference>
<dbReference type="PANTHER" id="PTHR42748:SF7">
    <property type="entry name" value="NMRA LIKE REDOX SENSOR 1-RELATED"/>
    <property type="match status" value="1"/>
</dbReference>
<dbReference type="STRING" id="1287681.M7SB71"/>
<dbReference type="OrthoDB" id="3358371at2759"/>